<dbReference type="PANTHER" id="PTHR11730:SF89">
    <property type="entry name" value="AMMONIUM TRANSPORTER SLL0108-RELATED"/>
    <property type="match status" value="1"/>
</dbReference>
<feature type="transmembrane region" description="Helical" evidence="8">
    <location>
        <begin position="24"/>
        <end position="42"/>
    </location>
</feature>
<dbReference type="RefSeq" id="WP_229640019.1">
    <property type="nucleotide sequence ID" value="NZ_JADWDC010000015.1"/>
</dbReference>
<dbReference type="PRINTS" id="PR00342">
    <property type="entry name" value="RHESUSRHD"/>
</dbReference>
<sequence length="493" mass="52811">MFASIFQSKPNLNSKKKKSARLPFSPYWIACIPLVAIILITWNTAAMAQDAQPLTLESVQGALNSTWVLVAAILVIFMNAGFAMLESGFCRRKNVVNVLAKNLLVFALATMSFWSIGFSIMFSGVDSPFAGNEGFFLSSSNPAVYGLEPYPQGLPIAVFFLFQAAFAGTAATIVSGAVAERIQFVSYAMFSLLLTAIAYPIVGHWVFTENGWLTAQGFYDFAGSTVVHSVGGWAALVGAIILGARKGKYQEDGRVNPMPGHNMSMATLGCFILWIGWFGFNGGSELAANEAVPYIVLTSNLAAMSGALSATITSWLRDDKPDLSMIINGILAGFVAITASCYVVDYFGAVMIGLISGILVVFAISLLESLKVDDPVGAISVHLICGIWGTLAVGLIANPKNLLQKSSENPISGLVYSGNLDQLIAQMTGILSVGAFTLIFSIAAWFFIKLVFGLRVPEKAELDGLDISEHEMEAYHGFVKESDMFGSSFNSDT</sequence>
<feature type="transmembrane region" description="Helical" evidence="8">
    <location>
        <begin position="222"/>
        <end position="242"/>
    </location>
</feature>
<protein>
    <recommendedName>
        <fullName evidence="8">Ammonium transporter</fullName>
    </recommendedName>
</protein>
<feature type="transmembrane region" description="Helical" evidence="8">
    <location>
        <begin position="62"/>
        <end position="82"/>
    </location>
</feature>
<dbReference type="PANTHER" id="PTHR11730">
    <property type="entry name" value="AMMONIUM TRANSPORTER"/>
    <property type="match status" value="1"/>
</dbReference>
<proteinExistence type="inferred from homology"/>
<dbReference type="InterPro" id="IPR018047">
    <property type="entry name" value="Ammonium_transpt_CS"/>
</dbReference>
<dbReference type="Proteomes" id="UP000729733">
    <property type="component" value="Unassembled WGS sequence"/>
</dbReference>
<feature type="transmembrane region" description="Helical" evidence="8">
    <location>
        <begin position="156"/>
        <end position="177"/>
    </location>
</feature>
<accession>A0A964FFH8</accession>
<evidence type="ECO:0000256" key="4">
    <source>
        <dbReference type="ARBA" id="ARBA00022692"/>
    </source>
</evidence>
<reference evidence="10" key="1">
    <citation type="journal article" date="2021" name="Antonie Van Leeuwenhoek">
        <title>Draft genome and description of Waterburya agarophytonicola gen. nov. sp. nov. (Pleurocapsales, Cyanobacteria): a seaweed symbiont.</title>
        <authorList>
            <person name="Bonthond G."/>
            <person name="Shalygin S."/>
            <person name="Bayer T."/>
            <person name="Weinberger F."/>
        </authorList>
    </citation>
    <scope>NUCLEOTIDE SEQUENCE</scope>
    <source>
        <strain evidence="10">KI4</strain>
    </source>
</reference>
<evidence type="ECO:0000313" key="11">
    <source>
        <dbReference type="Proteomes" id="UP000729733"/>
    </source>
</evidence>
<keyword evidence="6 8" id="KW-0472">Membrane</keyword>
<feature type="transmembrane region" description="Helical" evidence="8">
    <location>
        <begin position="263"/>
        <end position="280"/>
    </location>
</feature>
<dbReference type="Gene3D" id="1.10.3430.10">
    <property type="entry name" value="Ammonium transporter AmtB like domains"/>
    <property type="match status" value="1"/>
</dbReference>
<keyword evidence="11" id="KW-1185">Reference proteome</keyword>
<dbReference type="PROSITE" id="PS01219">
    <property type="entry name" value="AMMONIUM_TRANSP"/>
    <property type="match status" value="1"/>
</dbReference>
<evidence type="ECO:0000256" key="2">
    <source>
        <dbReference type="ARBA" id="ARBA00005887"/>
    </source>
</evidence>
<dbReference type="InterPro" id="IPR024041">
    <property type="entry name" value="NH4_transpt_AmtB-like_dom"/>
</dbReference>
<dbReference type="Pfam" id="PF00909">
    <property type="entry name" value="Ammonium_transp"/>
    <property type="match status" value="1"/>
</dbReference>
<feature type="transmembrane region" description="Helical" evidence="8">
    <location>
        <begin position="103"/>
        <end position="125"/>
    </location>
</feature>
<evidence type="ECO:0000256" key="5">
    <source>
        <dbReference type="ARBA" id="ARBA00022989"/>
    </source>
</evidence>
<comment type="similarity">
    <text evidence="2 8">Belongs to the ammonia transporter channel (TC 1.A.11.2) family.</text>
</comment>
<keyword evidence="7 8" id="KW-0924">Ammonia transport</keyword>
<feature type="transmembrane region" description="Helical" evidence="8">
    <location>
        <begin position="423"/>
        <end position="448"/>
    </location>
</feature>
<dbReference type="SUPFAM" id="SSF111352">
    <property type="entry name" value="Ammonium transporter"/>
    <property type="match status" value="1"/>
</dbReference>
<feature type="transmembrane region" description="Helical" evidence="8">
    <location>
        <begin position="346"/>
        <end position="367"/>
    </location>
</feature>
<evidence type="ECO:0000256" key="8">
    <source>
        <dbReference type="RuleBase" id="RU362002"/>
    </source>
</evidence>
<feature type="transmembrane region" description="Helical" evidence="8">
    <location>
        <begin position="323"/>
        <end position="340"/>
    </location>
</feature>
<organism evidence="10 11">
    <name type="scientific">Waterburya agarophytonicola KI4</name>
    <dbReference type="NCBI Taxonomy" id="2874699"/>
    <lineage>
        <taxon>Bacteria</taxon>
        <taxon>Bacillati</taxon>
        <taxon>Cyanobacteriota</taxon>
        <taxon>Cyanophyceae</taxon>
        <taxon>Pleurocapsales</taxon>
        <taxon>Hyellaceae</taxon>
        <taxon>Waterburya</taxon>
        <taxon>Waterburya agarophytonicola</taxon>
    </lineage>
</organism>
<dbReference type="InterPro" id="IPR001905">
    <property type="entry name" value="Ammonium_transpt"/>
</dbReference>
<evidence type="ECO:0000259" key="9">
    <source>
        <dbReference type="Pfam" id="PF00909"/>
    </source>
</evidence>
<dbReference type="GO" id="GO:0005886">
    <property type="term" value="C:plasma membrane"/>
    <property type="evidence" value="ECO:0007669"/>
    <property type="project" value="UniProtKB-SubCell"/>
</dbReference>
<keyword evidence="3 8" id="KW-0813">Transport</keyword>
<dbReference type="EMBL" id="JADWDC010000015">
    <property type="protein sequence ID" value="MCC0176982.1"/>
    <property type="molecule type" value="Genomic_DNA"/>
</dbReference>
<comment type="caution">
    <text evidence="10">The sequence shown here is derived from an EMBL/GenBank/DDBJ whole genome shotgun (WGS) entry which is preliminary data.</text>
</comment>
<feature type="transmembrane region" description="Helical" evidence="8">
    <location>
        <begin position="184"/>
        <end position="202"/>
    </location>
</feature>
<dbReference type="InterPro" id="IPR029020">
    <property type="entry name" value="Ammonium/urea_transptr"/>
</dbReference>
<feature type="transmembrane region" description="Helical" evidence="8">
    <location>
        <begin position="292"/>
        <end position="316"/>
    </location>
</feature>
<dbReference type="FunFam" id="1.10.3430.10:FF:000008">
    <property type="entry name" value="Ammonium transporter"/>
    <property type="match status" value="1"/>
</dbReference>
<keyword evidence="4 8" id="KW-0812">Transmembrane</keyword>
<dbReference type="AlphaFoldDB" id="A0A964FFH8"/>
<evidence type="ECO:0000256" key="1">
    <source>
        <dbReference type="ARBA" id="ARBA00004141"/>
    </source>
</evidence>
<dbReference type="GO" id="GO:0008519">
    <property type="term" value="F:ammonium channel activity"/>
    <property type="evidence" value="ECO:0007669"/>
    <property type="project" value="InterPro"/>
</dbReference>
<dbReference type="NCBIfam" id="TIGR00836">
    <property type="entry name" value="amt"/>
    <property type="match status" value="1"/>
</dbReference>
<feature type="domain" description="Ammonium transporter AmtB-like" evidence="9">
    <location>
        <begin position="67"/>
        <end position="475"/>
    </location>
</feature>
<evidence type="ECO:0000256" key="3">
    <source>
        <dbReference type="ARBA" id="ARBA00022448"/>
    </source>
</evidence>
<keyword evidence="5 8" id="KW-1133">Transmembrane helix</keyword>
<dbReference type="InterPro" id="IPR002229">
    <property type="entry name" value="RhesusRHD"/>
</dbReference>
<feature type="transmembrane region" description="Helical" evidence="8">
    <location>
        <begin position="379"/>
        <end position="397"/>
    </location>
</feature>
<evidence type="ECO:0000256" key="6">
    <source>
        <dbReference type="ARBA" id="ARBA00023136"/>
    </source>
</evidence>
<dbReference type="GO" id="GO:0097272">
    <property type="term" value="P:ammonium homeostasis"/>
    <property type="evidence" value="ECO:0007669"/>
    <property type="project" value="TreeGrafter"/>
</dbReference>
<name>A0A964FFH8_9CYAN</name>
<comment type="subcellular location">
    <subcellularLocation>
        <location evidence="8">Cell membrane</location>
        <topology evidence="8">Multi-pass membrane protein</topology>
    </subcellularLocation>
    <subcellularLocation>
        <location evidence="1">Membrane</location>
        <topology evidence="1">Multi-pass membrane protein</topology>
    </subcellularLocation>
</comment>
<evidence type="ECO:0000313" key="10">
    <source>
        <dbReference type="EMBL" id="MCC0176982.1"/>
    </source>
</evidence>
<gene>
    <name evidence="10" type="ORF">I4641_08330</name>
</gene>
<evidence type="ECO:0000256" key="7">
    <source>
        <dbReference type="ARBA" id="ARBA00023177"/>
    </source>
</evidence>